<keyword evidence="11" id="KW-1185">Reference proteome</keyword>
<evidence type="ECO:0000259" key="10">
    <source>
        <dbReference type="PROSITE" id="PS51837"/>
    </source>
</evidence>
<evidence type="ECO:0000256" key="4">
    <source>
        <dbReference type="ARBA" id="ARBA00005975"/>
    </source>
</evidence>
<evidence type="ECO:0000256" key="2">
    <source>
        <dbReference type="ARBA" id="ARBA00004481"/>
    </source>
</evidence>
<evidence type="ECO:0000256" key="7">
    <source>
        <dbReference type="ARBA" id="ARBA00023136"/>
    </source>
</evidence>
<dbReference type="RefSeq" id="XP_002742164.1">
    <property type="nucleotide sequence ID" value="XM_002742118.2"/>
</dbReference>
<dbReference type="InterPro" id="IPR006629">
    <property type="entry name" value="LITAF"/>
</dbReference>
<accession>A0ABM0H1K4</accession>
<evidence type="ECO:0000256" key="1">
    <source>
        <dbReference type="ARBA" id="ARBA00004414"/>
    </source>
</evidence>
<evidence type="ECO:0000256" key="6">
    <source>
        <dbReference type="ARBA" id="ARBA00022833"/>
    </source>
</evidence>
<reference evidence="12" key="1">
    <citation type="submission" date="2025-08" db="UniProtKB">
        <authorList>
            <consortium name="RefSeq"/>
        </authorList>
    </citation>
    <scope>IDENTIFICATION</scope>
    <source>
        <tissue evidence="12">Testes</tissue>
    </source>
</reference>
<keyword evidence="9" id="KW-0812">Transmembrane</keyword>
<sequence>MMDEKQSIATPNVNYSDPPPQYQGESHPGTNAPLYQAQQPYPGQPRFGPSLPVCVIQGSQQYLDFPACVRCVRCNTDIVTDIQYKPGVLTWMSCGIICLVGGWIGCFLIPFCINACKDVVHTCPNCKCVIGKYDKLR</sequence>
<dbReference type="Pfam" id="PF10601">
    <property type="entry name" value="zf-LITAF-like"/>
    <property type="match status" value="1"/>
</dbReference>
<evidence type="ECO:0000313" key="11">
    <source>
        <dbReference type="Proteomes" id="UP000694865"/>
    </source>
</evidence>
<proteinExistence type="inferred from homology"/>
<dbReference type="PANTHER" id="PTHR23292:SF47">
    <property type="entry name" value="LITAF DOMAIN-CONTAINING PROTEIN"/>
    <property type="match status" value="1"/>
</dbReference>
<evidence type="ECO:0000256" key="3">
    <source>
        <dbReference type="ARBA" id="ARBA00004630"/>
    </source>
</evidence>
<keyword evidence="6" id="KW-0862">Zinc</keyword>
<feature type="transmembrane region" description="Helical" evidence="9">
    <location>
        <begin position="88"/>
        <end position="111"/>
    </location>
</feature>
<dbReference type="SMART" id="SM00714">
    <property type="entry name" value="LITAF"/>
    <property type="match status" value="1"/>
</dbReference>
<dbReference type="Proteomes" id="UP000694865">
    <property type="component" value="Unplaced"/>
</dbReference>
<evidence type="ECO:0000256" key="5">
    <source>
        <dbReference type="ARBA" id="ARBA00022723"/>
    </source>
</evidence>
<dbReference type="InterPro" id="IPR037519">
    <property type="entry name" value="LITAF_fam"/>
</dbReference>
<name>A0ABM0H1K4_SACKO</name>
<dbReference type="PROSITE" id="PS51837">
    <property type="entry name" value="LITAF"/>
    <property type="match status" value="1"/>
</dbReference>
<evidence type="ECO:0000256" key="8">
    <source>
        <dbReference type="SAM" id="MobiDB-lite"/>
    </source>
</evidence>
<gene>
    <name evidence="12" type="primary">LOC100373750</name>
</gene>
<feature type="region of interest" description="Disordered" evidence="8">
    <location>
        <begin position="1"/>
        <end position="35"/>
    </location>
</feature>
<dbReference type="PANTHER" id="PTHR23292">
    <property type="entry name" value="LIPOPOLYSACCHARIDE-INDUCED TUMOR NECROSIS FACTOR-ALPHA FACTOR"/>
    <property type="match status" value="1"/>
</dbReference>
<evidence type="ECO:0000256" key="9">
    <source>
        <dbReference type="SAM" id="Phobius"/>
    </source>
</evidence>
<comment type="subcellular location">
    <subcellularLocation>
        <location evidence="2">Endosome membrane</location>
        <topology evidence="2">Peripheral membrane protein</topology>
    </subcellularLocation>
    <subcellularLocation>
        <location evidence="1">Late endosome membrane</location>
    </subcellularLocation>
    <subcellularLocation>
        <location evidence="3">Lysosome membrane</location>
        <topology evidence="3">Peripheral membrane protein</topology>
        <orientation evidence="3">Cytoplasmic side</orientation>
    </subcellularLocation>
</comment>
<evidence type="ECO:0000313" key="12">
    <source>
        <dbReference type="RefSeq" id="XP_002742164.1"/>
    </source>
</evidence>
<dbReference type="GeneID" id="100373750"/>
<keyword evidence="5" id="KW-0479">Metal-binding</keyword>
<organism evidence="11 12">
    <name type="scientific">Saccoglossus kowalevskii</name>
    <name type="common">Acorn worm</name>
    <dbReference type="NCBI Taxonomy" id="10224"/>
    <lineage>
        <taxon>Eukaryota</taxon>
        <taxon>Metazoa</taxon>
        <taxon>Hemichordata</taxon>
        <taxon>Enteropneusta</taxon>
        <taxon>Harrimaniidae</taxon>
        <taxon>Saccoglossus</taxon>
    </lineage>
</organism>
<keyword evidence="9" id="KW-1133">Transmembrane helix</keyword>
<keyword evidence="7 9" id="KW-0472">Membrane</keyword>
<protein>
    <submittedName>
        <fullName evidence="12">Lipopolysaccharide-induced tumor necrosis factor-alpha factor homolog</fullName>
    </submittedName>
</protein>
<comment type="similarity">
    <text evidence="4">Belongs to the CDIP1/LITAF family.</text>
</comment>
<feature type="domain" description="LITAF" evidence="10">
    <location>
        <begin position="51"/>
        <end position="135"/>
    </location>
</feature>